<dbReference type="SUPFAM" id="SSF51316">
    <property type="entry name" value="Mss4-like"/>
    <property type="match status" value="1"/>
</dbReference>
<dbReference type="PANTHER" id="PTHR13276:SF0">
    <property type="entry name" value="GUANINE NUCLEOTIDE EXCHANGE FACTOR MSS4"/>
    <property type="match status" value="1"/>
</dbReference>
<dbReference type="GO" id="GO:0005829">
    <property type="term" value="C:cytosol"/>
    <property type="evidence" value="ECO:0007669"/>
    <property type="project" value="TreeGrafter"/>
</dbReference>
<dbReference type="Proteomes" id="UP000299102">
    <property type="component" value="Unassembled WGS sequence"/>
</dbReference>
<dbReference type="STRING" id="151549.A0A4C1U3E5"/>
<dbReference type="GO" id="GO:0006892">
    <property type="term" value="P:post-Golgi vesicle-mediated transport"/>
    <property type="evidence" value="ECO:0007669"/>
    <property type="project" value="TreeGrafter"/>
</dbReference>
<evidence type="ECO:0000256" key="2">
    <source>
        <dbReference type="ARBA" id="ARBA00022658"/>
    </source>
</evidence>
<dbReference type="Pfam" id="PF04421">
    <property type="entry name" value="Mss4"/>
    <property type="match status" value="1"/>
</dbReference>
<evidence type="ECO:0000256" key="1">
    <source>
        <dbReference type="ARBA" id="ARBA00022448"/>
    </source>
</evidence>
<dbReference type="InterPro" id="IPR011323">
    <property type="entry name" value="Mss4/transl-control_tumour"/>
</dbReference>
<dbReference type="EMBL" id="BGZK01000123">
    <property type="protein sequence ID" value="GBP20905.1"/>
    <property type="molecule type" value="Genomic_DNA"/>
</dbReference>
<dbReference type="GO" id="GO:0015031">
    <property type="term" value="P:protein transport"/>
    <property type="evidence" value="ECO:0007669"/>
    <property type="project" value="UniProtKB-KW"/>
</dbReference>
<evidence type="ECO:0000313" key="5">
    <source>
        <dbReference type="Proteomes" id="UP000299102"/>
    </source>
</evidence>
<dbReference type="FunFam" id="2.170.150.10:FF:000005">
    <property type="entry name" value="Guanine nucleotide exchange factor MSS4"/>
    <property type="match status" value="1"/>
</dbReference>
<evidence type="ECO:0000256" key="3">
    <source>
        <dbReference type="ARBA" id="ARBA00022927"/>
    </source>
</evidence>
<accession>A0A4C1U3E5</accession>
<protein>
    <submittedName>
        <fullName evidence="4">Guanine nucleotide exchange factor MSS4 homolog</fullName>
    </submittedName>
</protein>
<dbReference type="OrthoDB" id="30840at2759"/>
<dbReference type="GO" id="GO:0007264">
    <property type="term" value="P:small GTPase-mediated signal transduction"/>
    <property type="evidence" value="ECO:0007669"/>
    <property type="project" value="InterPro"/>
</dbReference>
<dbReference type="AlphaFoldDB" id="A0A4C1U3E5"/>
<keyword evidence="5" id="KW-1185">Reference proteome</keyword>
<reference evidence="4 5" key="1">
    <citation type="journal article" date="2019" name="Commun. Biol.">
        <title>The bagworm genome reveals a unique fibroin gene that provides high tensile strength.</title>
        <authorList>
            <person name="Kono N."/>
            <person name="Nakamura H."/>
            <person name="Ohtoshi R."/>
            <person name="Tomita M."/>
            <person name="Numata K."/>
            <person name="Arakawa K."/>
        </authorList>
    </citation>
    <scope>NUCLEOTIDE SEQUENCE [LARGE SCALE GENOMIC DNA]</scope>
</reference>
<sequence>MADTISDTPVTDDLNDNVEYVEDGKNKLVVRCKFCGSKILDKKAAKYISKEMDLPLMKQDNSRKEGVETEPVNEFWHVENMYTFENIGFTHTVDNYKYLSCADCDAGPVVSSSWRATQCSNIIFIVTIVEFVFPNGHRICSQGCVSRRTHNDSGDLRLSSGYSCRNTPPSAPSVVISNYREMSPRVLITHGQRIRALNTYTENVKPSARAVAAVSVAAVVNSPSTSTWPEWEA</sequence>
<organism evidence="4 5">
    <name type="scientific">Eumeta variegata</name>
    <name type="common">Bagworm moth</name>
    <name type="synonym">Eumeta japonica</name>
    <dbReference type="NCBI Taxonomy" id="151549"/>
    <lineage>
        <taxon>Eukaryota</taxon>
        <taxon>Metazoa</taxon>
        <taxon>Ecdysozoa</taxon>
        <taxon>Arthropoda</taxon>
        <taxon>Hexapoda</taxon>
        <taxon>Insecta</taxon>
        <taxon>Pterygota</taxon>
        <taxon>Neoptera</taxon>
        <taxon>Endopterygota</taxon>
        <taxon>Lepidoptera</taxon>
        <taxon>Glossata</taxon>
        <taxon>Ditrysia</taxon>
        <taxon>Tineoidea</taxon>
        <taxon>Psychidae</taxon>
        <taxon>Oiketicinae</taxon>
        <taxon>Eumeta</taxon>
    </lineage>
</organism>
<dbReference type="InterPro" id="IPR011057">
    <property type="entry name" value="Mss4-like_sf"/>
</dbReference>
<dbReference type="GO" id="GO:0016020">
    <property type="term" value="C:membrane"/>
    <property type="evidence" value="ECO:0007669"/>
    <property type="project" value="TreeGrafter"/>
</dbReference>
<dbReference type="InterPro" id="IPR007515">
    <property type="entry name" value="Mss4"/>
</dbReference>
<keyword evidence="1" id="KW-0813">Transport</keyword>
<dbReference type="GO" id="GO:0008270">
    <property type="term" value="F:zinc ion binding"/>
    <property type="evidence" value="ECO:0007669"/>
    <property type="project" value="TreeGrafter"/>
</dbReference>
<name>A0A4C1U3E5_EUMVA</name>
<gene>
    <name evidence="4" type="ORF">EVAR_80724_1</name>
</gene>
<comment type="caution">
    <text evidence="4">The sequence shown here is derived from an EMBL/GenBank/DDBJ whole genome shotgun (WGS) entry which is preliminary data.</text>
</comment>
<dbReference type="GO" id="GO:0005085">
    <property type="term" value="F:guanyl-nucleotide exchange factor activity"/>
    <property type="evidence" value="ECO:0007669"/>
    <property type="project" value="UniProtKB-KW"/>
</dbReference>
<dbReference type="Gene3D" id="2.170.150.10">
    <property type="entry name" value="Metal Binding Protein, Guanine Nucleotide Exchange Factor, Chain A"/>
    <property type="match status" value="1"/>
</dbReference>
<proteinExistence type="predicted"/>
<evidence type="ECO:0000313" key="4">
    <source>
        <dbReference type="EMBL" id="GBP20905.1"/>
    </source>
</evidence>
<dbReference type="PROSITE" id="PS51796">
    <property type="entry name" value="MSS4"/>
    <property type="match status" value="1"/>
</dbReference>
<dbReference type="PANTHER" id="PTHR13276">
    <property type="entry name" value="GUANINE NUCLEOTIDE EXCHANGE FACTOR MSS4"/>
    <property type="match status" value="1"/>
</dbReference>
<keyword evidence="2" id="KW-0344">Guanine-nucleotide releasing factor</keyword>
<keyword evidence="3" id="KW-0653">Protein transport</keyword>